<dbReference type="Proteomes" id="UP000500970">
    <property type="component" value="Chromosome"/>
</dbReference>
<dbReference type="EMBL" id="CP053985">
    <property type="protein sequence ID" value="QKH36353.1"/>
    <property type="molecule type" value="Genomic_DNA"/>
</dbReference>
<feature type="chain" id="PRO_5028916316" description="Lipoprotein" evidence="1">
    <location>
        <begin position="26"/>
        <end position="79"/>
    </location>
</feature>
<name>A0A7D4HTW4_9BURK</name>
<protein>
    <recommendedName>
        <fullName evidence="4">Lipoprotein</fullName>
    </recommendedName>
</protein>
<dbReference type="RefSeq" id="WP_173145255.1">
    <property type="nucleotide sequence ID" value="NZ_CP053985.1"/>
</dbReference>
<sequence>MRLAIALASLLAMGLLFLVLVPACAGGGEARDPACRSGDGAQASRSGRVWSLNYRFSLLTLPRLTFPPVRNAARCVCRG</sequence>
<evidence type="ECO:0008006" key="4">
    <source>
        <dbReference type="Google" id="ProtNLM"/>
    </source>
</evidence>
<reference evidence="2 3" key="1">
    <citation type="submission" date="2020-05" db="EMBL/GenBank/DDBJ databases">
        <title>FDA dAtabase for Regulatory Grade micrObial Sequences (FDA-ARGOS): Supporting development and validation of Infectious Disease Dx tests.</title>
        <authorList>
            <person name="Sproer C."/>
            <person name="Gronow S."/>
            <person name="Severitt S."/>
            <person name="Schroder I."/>
            <person name="Tallon L."/>
            <person name="Sadzewicz L."/>
            <person name="Zhao X."/>
            <person name="Vavikolanu K."/>
            <person name="Mehta A."/>
            <person name="Aluvathingal J."/>
            <person name="Nadendla S."/>
            <person name="Myers T."/>
            <person name="Yan Y."/>
            <person name="Sichtig H."/>
        </authorList>
    </citation>
    <scope>NUCLEOTIDE SEQUENCE [LARGE SCALE GENOMIC DNA]</scope>
    <source>
        <strain evidence="2 3">FDAARGOS_790</strain>
    </source>
</reference>
<dbReference type="KEGG" id="apes:FOC84_15900"/>
<dbReference type="AlphaFoldDB" id="A0A7D4HTW4"/>
<feature type="signal peptide" evidence="1">
    <location>
        <begin position="1"/>
        <end position="25"/>
    </location>
</feature>
<keyword evidence="1" id="KW-0732">Signal</keyword>
<accession>A0A7D4HTW4</accession>
<gene>
    <name evidence="2" type="ORF">FOC84_15900</name>
</gene>
<evidence type="ECO:0000313" key="3">
    <source>
        <dbReference type="Proteomes" id="UP000500970"/>
    </source>
</evidence>
<evidence type="ECO:0000256" key="1">
    <source>
        <dbReference type="SAM" id="SignalP"/>
    </source>
</evidence>
<evidence type="ECO:0000313" key="2">
    <source>
        <dbReference type="EMBL" id="QKH36353.1"/>
    </source>
</evidence>
<proteinExistence type="predicted"/>
<organism evidence="2 3">
    <name type="scientific">Achromobacter pestifer</name>
    <dbReference type="NCBI Taxonomy" id="1353889"/>
    <lineage>
        <taxon>Bacteria</taxon>
        <taxon>Pseudomonadati</taxon>
        <taxon>Pseudomonadota</taxon>
        <taxon>Betaproteobacteria</taxon>
        <taxon>Burkholderiales</taxon>
        <taxon>Alcaligenaceae</taxon>
        <taxon>Achromobacter</taxon>
    </lineage>
</organism>
<keyword evidence="3" id="KW-1185">Reference proteome</keyword>